<reference evidence="1 2" key="1">
    <citation type="journal article" date="2018" name="Front. Plant Sci.">
        <title>Red Clover (Trifolium pratense) and Zigzag Clover (T. medium) - A Picture of Genomic Similarities and Differences.</title>
        <authorList>
            <person name="Dluhosova J."/>
            <person name="Istvanek J."/>
            <person name="Nedelnik J."/>
            <person name="Repkova J."/>
        </authorList>
    </citation>
    <scope>NUCLEOTIDE SEQUENCE [LARGE SCALE GENOMIC DNA]</scope>
    <source>
        <strain evidence="2">cv. 10/8</strain>
        <tissue evidence="1">Leaf</tissue>
    </source>
</reference>
<dbReference type="PANTHER" id="PTHR45723">
    <property type="entry name" value="SERINE/THREONINE-PROTEIN KINASE RIO1"/>
    <property type="match status" value="1"/>
</dbReference>
<organism evidence="1 2">
    <name type="scientific">Trifolium medium</name>
    <dbReference type="NCBI Taxonomy" id="97028"/>
    <lineage>
        <taxon>Eukaryota</taxon>
        <taxon>Viridiplantae</taxon>
        <taxon>Streptophyta</taxon>
        <taxon>Embryophyta</taxon>
        <taxon>Tracheophyta</taxon>
        <taxon>Spermatophyta</taxon>
        <taxon>Magnoliopsida</taxon>
        <taxon>eudicotyledons</taxon>
        <taxon>Gunneridae</taxon>
        <taxon>Pentapetalae</taxon>
        <taxon>rosids</taxon>
        <taxon>fabids</taxon>
        <taxon>Fabales</taxon>
        <taxon>Fabaceae</taxon>
        <taxon>Papilionoideae</taxon>
        <taxon>50 kb inversion clade</taxon>
        <taxon>NPAAA clade</taxon>
        <taxon>Hologalegina</taxon>
        <taxon>IRL clade</taxon>
        <taxon>Trifolieae</taxon>
        <taxon>Trifolium</taxon>
    </lineage>
</organism>
<dbReference type="EMBL" id="LXQA010146598">
    <property type="protein sequence ID" value="MCI25320.1"/>
    <property type="molecule type" value="Genomic_DNA"/>
</dbReference>
<proteinExistence type="predicted"/>
<keyword evidence="1" id="KW-0418">Kinase</keyword>
<evidence type="ECO:0000313" key="1">
    <source>
        <dbReference type="EMBL" id="MCI25320.1"/>
    </source>
</evidence>
<feature type="non-terminal residue" evidence="1">
    <location>
        <position position="1"/>
    </location>
</feature>
<name>A0A392QNT9_9FABA</name>
<dbReference type="InterPro" id="IPR051272">
    <property type="entry name" value="RIO-type_Ser/Thr_kinase"/>
</dbReference>
<dbReference type="AlphaFoldDB" id="A0A392QNT9"/>
<keyword evidence="1" id="KW-0808">Transferase</keyword>
<dbReference type="GO" id="GO:0016301">
    <property type="term" value="F:kinase activity"/>
    <property type="evidence" value="ECO:0007669"/>
    <property type="project" value="UniProtKB-KW"/>
</dbReference>
<protein>
    <submittedName>
        <fullName evidence="1">Serine/threonine-protein kinase rio1-like</fullName>
    </submittedName>
</protein>
<evidence type="ECO:0000313" key="2">
    <source>
        <dbReference type="Proteomes" id="UP000265520"/>
    </source>
</evidence>
<sequence length="154" mass="17248">KSSTHRFVFASKLGYRQLPPANAERFVLALEMANVVFEDDDDDVSFCSDSDIDEALDSKKDDDEYIKGSFSSSWRPNAHGGHHSYSSVLKPRYHKFSRQQIRASPLEEWEGGVNIAMSNTVTTAIRSSVRGMSIGKTRITDKADRATVENVCKK</sequence>
<comment type="caution">
    <text evidence="1">The sequence shown here is derived from an EMBL/GenBank/DDBJ whole genome shotgun (WGS) entry which is preliminary data.</text>
</comment>
<dbReference type="Proteomes" id="UP000265520">
    <property type="component" value="Unassembled WGS sequence"/>
</dbReference>
<keyword evidence="2" id="KW-1185">Reference proteome</keyword>
<accession>A0A392QNT9</accession>